<gene>
    <name evidence="3" type="ORF">DNH61_07780</name>
</gene>
<evidence type="ECO:0000313" key="4">
    <source>
        <dbReference type="Proteomes" id="UP000249522"/>
    </source>
</evidence>
<comment type="caution">
    <text evidence="3">The sequence shown here is derived from an EMBL/GenBank/DDBJ whole genome shotgun (WGS) entry which is preliminary data.</text>
</comment>
<feature type="region of interest" description="Disordered" evidence="1">
    <location>
        <begin position="125"/>
        <end position="175"/>
    </location>
</feature>
<dbReference type="AlphaFoldDB" id="A0A2W1LXH6"/>
<keyword evidence="4" id="KW-1185">Reference proteome</keyword>
<feature type="domain" description="Dit-like phage tail protein N-terminal" evidence="2">
    <location>
        <begin position="10"/>
        <end position="117"/>
    </location>
</feature>
<organism evidence="3 4">
    <name type="scientific">Paenibacillus sambharensis</name>
    <dbReference type="NCBI Taxonomy" id="1803190"/>
    <lineage>
        <taxon>Bacteria</taxon>
        <taxon>Bacillati</taxon>
        <taxon>Bacillota</taxon>
        <taxon>Bacilli</taxon>
        <taxon>Bacillales</taxon>
        <taxon>Paenibacillaceae</taxon>
        <taxon>Paenibacillus</taxon>
    </lineage>
</organism>
<sequence length="175" mass="19098">MATIDGHYVLVESEEPSYENQATEQPVEKGVNLTDHVQRLARKLSIKGIVAGPGASRKRAYLIQASDSGKVVYYSGRNTFRGVITGLTTGHTSSIADGFTFSMTLREIRVASSSTVSQLPLAIRSQVSPVTSSGTKQTKSKRDESTEMHLKKSSGGNSLRKPSEKVKPARDRRWT</sequence>
<feature type="compositionally biased region" description="Basic and acidic residues" evidence="1">
    <location>
        <begin position="140"/>
        <end position="150"/>
    </location>
</feature>
<feature type="compositionally biased region" description="Polar residues" evidence="1">
    <location>
        <begin position="125"/>
        <end position="137"/>
    </location>
</feature>
<name>A0A2W1LXH6_9BACL</name>
<dbReference type="Proteomes" id="UP000249522">
    <property type="component" value="Unassembled WGS sequence"/>
</dbReference>
<dbReference type="RefSeq" id="WP_111146095.1">
    <property type="nucleotide sequence ID" value="NZ_QKRB01000038.1"/>
</dbReference>
<proteinExistence type="predicted"/>
<evidence type="ECO:0000313" key="3">
    <source>
        <dbReference type="EMBL" id="PZD96401.1"/>
    </source>
</evidence>
<evidence type="ECO:0000256" key="1">
    <source>
        <dbReference type="SAM" id="MobiDB-lite"/>
    </source>
</evidence>
<feature type="compositionally biased region" description="Basic and acidic residues" evidence="1">
    <location>
        <begin position="161"/>
        <end position="175"/>
    </location>
</feature>
<dbReference type="InterPro" id="IPR048494">
    <property type="entry name" value="Dit-like_N"/>
</dbReference>
<evidence type="ECO:0000259" key="2">
    <source>
        <dbReference type="Pfam" id="PF21821"/>
    </source>
</evidence>
<reference evidence="3 4" key="1">
    <citation type="submission" date="2018-06" db="EMBL/GenBank/DDBJ databases">
        <title>Paenibacillus imtechensis sp. nov.</title>
        <authorList>
            <person name="Pinnaka A.K."/>
            <person name="Singh H."/>
            <person name="Kaur M."/>
        </authorList>
    </citation>
    <scope>NUCLEOTIDE SEQUENCE [LARGE SCALE GENOMIC DNA]</scope>
    <source>
        <strain evidence="3 4">SMB1</strain>
    </source>
</reference>
<accession>A0A2W1LXH6</accession>
<dbReference type="EMBL" id="QKRB01000038">
    <property type="protein sequence ID" value="PZD96401.1"/>
    <property type="molecule type" value="Genomic_DNA"/>
</dbReference>
<protein>
    <recommendedName>
        <fullName evidence="2">Dit-like phage tail protein N-terminal domain-containing protein</fullName>
    </recommendedName>
</protein>
<dbReference type="Pfam" id="PF21821">
    <property type="entry name" value="Dit_like"/>
    <property type="match status" value="1"/>
</dbReference>
<dbReference type="OrthoDB" id="2969869at2"/>